<dbReference type="Gene3D" id="3.10.450.710">
    <property type="entry name" value="Tgt2/MlaC"/>
    <property type="match status" value="1"/>
</dbReference>
<reference evidence="2 3" key="1">
    <citation type="submission" date="2022-11" db="EMBL/GenBank/DDBJ databases">
        <title>Minimal conservation of predation-associated metabolite biosynthetic gene clusters underscores biosynthetic potential of Myxococcota including descriptions for ten novel species: Archangium lansinium sp. nov., Myxococcus landrumus sp. nov., Nannocystis bai.</title>
        <authorList>
            <person name="Ahearne A."/>
            <person name="Stevens C."/>
            <person name="Dowd S."/>
        </authorList>
    </citation>
    <scope>NUCLEOTIDE SEQUENCE [LARGE SCALE GENOMIC DNA]</scope>
    <source>
        <strain evidence="2 3">NCWAL01</strain>
    </source>
</reference>
<feature type="region of interest" description="Disordered" evidence="1">
    <location>
        <begin position="183"/>
        <end position="218"/>
    </location>
</feature>
<sequence>MIASLLTATLLAAAPGPLDVVKSGNADVQKAASAPGATVEQLATVVEKFVDFEELSKRALGKNWDTLNAAQRKDFTDTMKGLLRASYAQKAIGQAQADVKYGKETIQGNEATVDTTLAVQKDQVPVGYKLYQVAGKGGWRIYDVITDDVSLMETYQGQFRKILSTKGFDGLLSTLKAKRAQLEKSSASTAAPAAGGAGTKAQATSTRQPTPEAKVQKQ</sequence>
<evidence type="ECO:0000256" key="1">
    <source>
        <dbReference type="SAM" id="MobiDB-lite"/>
    </source>
</evidence>
<dbReference type="Proteomes" id="UP001221838">
    <property type="component" value="Unassembled WGS sequence"/>
</dbReference>
<dbReference type="InterPro" id="IPR008869">
    <property type="entry name" value="MlaC/ttg2D"/>
</dbReference>
<dbReference type="PANTHER" id="PTHR36573:SF1">
    <property type="entry name" value="INTERMEMBRANE PHOSPHOLIPID TRANSPORT SYSTEM BINDING PROTEIN MLAC"/>
    <property type="match status" value="1"/>
</dbReference>
<dbReference type="RefSeq" id="WP_272134756.1">
    <property type="nucleotide sequence ID" value="NZ_JAQNDM010000002.1"/>
</dbReference>
<name>A0ABT5D3V4_9BACT</name>
<protein>
    <submittedName>
        <fullName evidence="2">ABC transporter substrate-binding protein</fullName>
    </submittedName>
</protein>
<accession>A0ABT5D3V4</accession>
<evidence type="ECO:0000313" key="2">
    <source>
        <dbReference type="EMBL" id="MDC0707523.1"/>
    </source>
</evidence>
<comment type="caution">
    <text evidence="2">The sequence shown here is derived from an EMBL/GenBank/DDBJ whole genome shotgun (WGS) entry which is preliminary data.</text>
</comment>
<dbReference type="InterPro" id="IPR042245">
    <property type="entry name" value="Tgt2/MlaC_sf"/>
</dbReference>
<feature type="compositionally biased region" description="Low complexity" evidence="1">
    <location>
        <begin position="185"/>
        <end position="206"/>
    </location>
</feature>
<organism evidence="2 3">
    <name type="scientific">Stigmatella ashevillensis</name>
    <dbReference type="NCBI Taxonomy" id="2995309"/>
    <lineage>
        <taxon>Bacteria</taxon>
        <taxon>Pseudomonadati</taxon>
        <taxon>Myxococcota</taxon>
        <taxon>Myxococcia</taxon>
        <taxon>Myxococcales</taxon>
        <taxon>Cystobacterineae</taxon>
        <taxon>Archangiaceae</taxon>
        <taxon>Stigmatella</taxon>
    </lineage>
</organism>
<dbReference type="EMBL" id="JAQNDM010000002">
    <property type="protein sequence ID" value="MDC0707523.1"/>
    <property type="molecule type" value="Genomic_DNA"/>
</dbReference>
<dbReference type="Pfam" id="PF05494">
    <property type="entry name" value="MlaC"/>
    <property type="match status" value="1"/>
</dbReference>
<keyword evidence="3" id="KW-1185">Reference proteome</keyword>
<evidence type="ECO:0000313" key="3">
    <source>
        <dbReference type="Proteomes" id="UP001221838"/>
    </source>
</evidence>
<dbReference type="PANTHER" id="PTHR36573">
    <property type="entry name" value="INTERMEMBRANE PHOSPHOLIPID TRANSPORT SYSTEM BINDING PROTEIN MLAC"/>
    <property type="match status" value="1"/>
</dbReference>
<gene>
    <name evidence="2" type="ORF">POL68_03490</name>
</gene>
<proteinExistence type="predicted"/>